<name>A0A9P1DM70_9DINO</name>
<dbReference type="PROSITE" id="PS50084">
    <property type="entry name" value="KH_TYPE_1"/>
    <property type="match status" value="1"/>
</dbReference>
<dbReference type="EMBL" id="CAMXCT010005602">
    <property type="protein sequence ID" value="CAI4012830.1"/>
    <property type="molecule type" value="Genomic_DNA"/>
</dbReference>
<keyword evidence="1" id="KW-0677">Repeat</keyword>
<reference evidence="5 6" key="2">
    <citation type="submission" date="2024-05" db="EMBL/GenBank/DDBJ databases">
        <authorList>
            <person name="Chen Y."/>
            <person name="Shah S."/>
            <person name="Dougan E. K."/>
            <person name="Thang M."/>
            <person name="Chan C."/>
        </authorList>
    </citation>
    <scope>NUCLEOTIDE SEQUENCE [LARGE SCALE GENOMIC DNA]</scope>
</reference>
<dbReference type="Gene3D" id="3.30.1370.10">
    <property type="entry name" value="K Homology domain, type 1"/>
    <property type="match status" value="1"/>
</dbReference>
<reference evidence="4" key="1">
    <citation type="submission" date="2022-10" db="EMBL/GenBank/DDBJ databases">
        <authorList>
            <person name="Chen Y."/>
            <person name="Dougan E. K."/>
            <person name="Chan C."/>
            <person name="Rhodes N."/>
            <person name="Thang M."/>
        </authorList>
    </citation>
    <scope>NUCLEOTIDE SEQUENCE</scope>
</reference>
<dbReference type="InterPro" id="IPR004087">
    <property type="entry name" value="KH_dom"/>
</dbReference>
<dbReference type="SMART" id="SM00322">
    <property type="entry name" value="KH"/>
    <property type="match status" value="2"/>
</dbReference>
<keyword evidence="6" id="KW-1185">Reference proteome</keyword>
<evidence type="ECO:0000313" key="6">
    <source>
        <dbReference type="Proteomes" id="UP001152797"/>
    </source>
</evidence>
<dbReference type="EMBL" id="CAMXCT030005602">
    <property type="protein sequence ID" value="CAL4800142.1"/>
    <property type="molecule type" value="Genomic_DNA"/>
</dbReference>
<dbReference type="PANTHER" id="PTHR10288">
    <property type="entry name" value="KH DOMAIN CONTAINING RNA BINDING PROTEIN"/>
    <property type="match status" value="1"/>
</dbReference>
<organism evidence="4">
    <name type="scientific">Cladocopium goreaui</name>
    <dbReference type="NCBI Taxonomy" id="2562237"/>
    <lineage>
        <taxon>Eukaryota</taxon>
        <taxon>Sar</taxon>
        <taxon>Alveolata</taxon>
        <taxon>Dinophyceae</taxon>
        <taxon>Suessiales</taxon>
        <taxon>Symbiodiniaceae</taxon>
        <taxon>Cladocopium</taxon>
    </lineage>
</organism>
<proteinExistence type="predicted"/>
<comment type="caution">
    <text evidence="4">The sequence shown here is derived from an EMBL/GenBank/DDBJ whole genome shotgun (WGS) entry which is preliminary data.</text>
</comment>
<evidence type="ECO:0000256" key="2">
    <source>
        <dbReference type="PROSITE-ProRule" id="PRU00117"/>
    </source>
</evidence>
<feature type="domain" description="K Homology" evidence="3">
    <location>
        <begin position="450"/>
        <end position="521"/>
    </location>
</feature>
<dbReference type="InterPro" id="IPR004088">
    <property type="entry name" value="KH_dom_type_1"/>
</dbReference>
<sequence>MAYREVSDWPDLVLSGKECSQLTKATIADTFTDGTPLQDTVDLLLANPWVIEKIPYINVVDDGDRHISMDNRRLYAFRMAFDDDNYEVPIKRFASKEDYGAADFHRKATSVCGGHSVELRHHHTVAPHTETLNPPRTAKRFLLQKWKEFRSSVGAVLSLQDERQAGAKNMRVVEDGIKHYQRILSTFHCEAVDLKDVRAKDAVRSSFQRWQAESNYSTVDISFDNEWSESGELPLHLGGDAEEVAEVKGLVMDLVNAVARCWEALPLPPHMGGYFSRTLSGKLPGKFAVKDDILHIRGNAAEREKMKKALEDLLPTVLSKQLQVDDGRLRCMIIGKEGVNIKRLRQNTSVDVHVGKDPDTTVRIAGPTADVELVYSRLKAFIQEHRQITKELRLLPHAGRFMWRRLKAIGCEAEAFLRIPREAENLVEIRGNQRQVDHAEELLQEALYLDFSLIKLRISKRLKSDVLLGKNGVHIKDIKGERDVEIQFEDSTEQSSMQDCVVSGQPDDCKSVLDEMLRRLGGYEVVSMPVDSRKAGLIIGKGSAGQTSCFPMFE</sequence>
<dbReference type="GO" id="GO:0003723">
    <property type="term" value="F:RNA binding"/>
    <property type="evidence" value="ECO:0007669"/>
    <property type="project" value="UniProtKB-UniRule"/>
</dbReference>
<keyword evidence="2" id="KW-0694">RNA-binding</keyword>
<dbReference type="Pfam" id="PF00013">
    <property type="entry name" value="KH_1"/>
    <property type="match status" value="1"/>
</dbReference>
<dbReference type="Gene3D" id="3.30.310.210">
    <property type="match status" value="1"/>
</dbReference>
<dbReference type="OrthoDB" id="415230at2759"/>
<protein>
    <submittedName>
        <fullName evidence="5">Vigilin</fullName>
    </submittedName>
</protein>
<accession>A0A9P1DM70</accession>
<dbReference type="EMBL" id="CAMXCT020005602">
    <property type="protein sequence ID" value="CAL1166205.1"/>
    <property type="molecule type" value="Genomic_DNA"/>
</dbReference>
<dbReference type="Proteomes" id="UP001152797">
    <property type="component" value="Unassembled WGS sequence"/>
</dbReference>
<gene>
    <name evidence="4" type="ORF">C1SCF055_LOCUS37857</name>
</gene>
<dbReference type="InterPro" id="IPR036612">
    <property type="entry name" value="KH_dom_type_1_sf"/>
</dbReference>
<evidence type="ECO:0000256" key="1">
    <source>
        <dbReference type="ARBA" id="ARBA00022737"/>
    </source>
</evidence>
<dbReference type="SUPFAM" id="SSF54791">
    <property type="entry name" value="Eukaryotic type KH-domain (KH-domain type I)"/>
    <property type="match status" value="2"/>
</dbReference>
<feature type="domain" description="K Homology" evidence="3">
    <location>
        <begin position="316"/>
        <end position="383"/>
    </location>
</feature>
<dbReference type="AlphaFoldDB" id="A0A9P1DM70"/>
<evidence type="ECO:0000313" key="4">
    <source>
        <dbReference type="EMBL" id="CAI4012830.1"/>
    </source>
</evidence>
<evidence type="ECO:0000313" key="5">
    <source>
        <dbReference type="EMBL" id="CAL4800142.1"/>
    </source>
</evidence>
<evidence type="ECO:0000259" key="3">
    <source>
        <dbReference type="SMART" id="SM00322"/>
    </source>
</evidence>